<dbReference type="EMBL" id="CP102252">
    <property type="protein sequence ID" value="UWN66417.1"/>
    <property type="molecule type" value="Genomic_DNA"/>
</dbReference>
<dbReference type="Pfam" id="PF13274">
    <property type="entry name" value="SocA_Panacea"/>
    <property type="match status" value="1"/>
</dbReference>
<feature type="domain" description="Antitoxin SocA-like Panacea" evidence="1">
    <location>
        <begin position="31"/>
        <end position="122"/>
    </location>
</feature>
<dbReference type="InterPro" id="IPR025272">
    <property type="entry name" value="SocA_Panacea"/>
</dbReference>
<keyword evidence="3" id="KW-1185">Reference proteome</keyword>
<gene>
    <name evidence="2" type="ORF">NQ519_06170</name>
</gene>
<reference evidence="2" key="1">
    <citation type="journal article" date="2022" name="Cell">
        <title>Design, construction, and in vivo augmentation of a complex gut microbiome.</title>
        <authorList>
            <person name="Cheng A.G."/>
            <person name="Ho P.Y."/>
            <person name="Aranda-Diaz A."/>
            <person name="Jain S."/>
            <person name="Yu F.B."/>
            <person name="Meng X."/>
            <person name="Wang M."/>
            <person name="Iakiviak M."/>
            <person name="Nagashima K."/>
            <person name="Zhao A."/>
            <person name="Murugkar P."/>
            <person name="Patil A."/>
            <person name="Atabakhsh K."/>
            <person name="Weakley A."/>
            <person name="Yan J."/>
            <person name="Brumbaugh A.R."/>
            <person name="Higginbottom S."/>
            <person name="Dimas A."/>
            <person name="Shiver A.L."/>
            <person name="Deutschbauer A."/>
            <person name="Neff N."/>
            <person name="Sonnenburg J.L."/>
            <person name="Huang K.C."/>
            <person name="Fischbach M.A."/>
        </authorList>
    </citation>
    <scope>NUCLEOTIDE SEQUENCE</scope>
    <source>
        <strain evidence="2">JC50</strain>
    </source>
</reference>
<accession>A0ABY5VA91</accession>
<evidence type="ECO:0000259" key="1">
    <source>
        <dbReference type="Pfam" id="PF13274"/>
    </source>
</evidence>
<dbReference type="Proteomes" id="UP001058267">
    <property type="component" value="Chromosome"/>
</dbReference>
<protein>
    <submittedName>
        <fullName evidence="2">DUF4065 domain-containing protein</fullName>
    </submittedName>
</protein>
<dbReference type="RefSeq" id="WP_019152038.1">
    <property type="nucleotide sequence ID" value="NZ_CP102252.1"/>
</dbReference>
<sequence>MAYPVLSIANKILAYGAAANDEGELFSNMKLQKLLYYVQGFHIAVFNRPLFNEDIEAWMYGPVVPAVYEYYQENGNKGIMPNEKPITLEAEEESLFNEVLRIYGNYSAIGLMNFTHNEMPWQSTPTGKGHIITKEKLGEFFHTRLA</sequence>
<evidence type="ECO:0000313" key="3">
    <source>
        <dbReference type="Proteomes" id="UP001058267"/>
    </source>
</evidence>
<evidence type="ECO:0000313" key="2">
    <source>
        <dbReference type="EMBL" id="UWN66417.1"/>
    </source>
</evidence>
<organism evidence="2 3">
    <name type="scientific">Alistipes senegalensis JC50</name>
    <dbReference type="NCBI Taxonomy" id="1033732"/>
    <lineage>
        <taxon>Bacteria</taxon>
        <taxon>Pseudomonadati</taxon>
        <taxon>Bacteroidota</taxon>
        <taxon>Bacteroidia</taxon>
        <taxon>Bacteroidales</taxon>
        <taxon>Rikenellaceae</taxon>
        <taxon>Alistipes</taxon>
    </lineage>
</organism>
<name>A0ABY5VA91_9BACT</name>
<proteinExistence type="predicted"/>